<keyword evidence="3" id="KW-0378">Hydrolase</keyword>
<evidence type="ECO:0000259" key="2">
    <source>
        <dbReference type="SMART" id="SM00458"/>
    </source>
</evidence>
<dbReference type="Pfam" id="PF14200">
    <property type="entry name" value="RicinB_lectin_2"/>
    <property type="match status" value="2"/>
</dbReference>
<dbReference type="Pfam" id="PF14508">
    <property type="entry name" value="GH97_N"/>
    <property type="match status" value="1"/>
</dbReference>
<dbReference type="SUPFAM" id="SSF50370">
    <property type="entry name" value="Ricin B-like lectins"/>
    <property type="match status" value="1"/>
</dbReference>
<evidence type="ECO:0000313" key="3">
    <source>
        <dbReference type="EMBL" id="QCS45002.1"/>
    </source>
</evidence>
<dbReference type="EMBL" id="CP040332">
    <property type="protein sequence ID" value="QCS45002.1"/>
    <property type="molecule type" value="Genomic_DNA"/>
</dbReference>
<dbReference type="Gene3D" id="2.70.98.10">
    <property type="match status" value="1"/>
</dbReference>
<feature type="region of interest" description="Disordered" evidence="1">
    <location>
        <begin position="1"/>
        <end position="30"/>
    </location>
</feature>
<sequence length="906" mass="100839">MYGGLAMARDTNTLEDEQSKEEIVSSGSTGRRGFLSTITGLGVAASLPLGAGDASAAPISEGPVQSSYSLQSPDGAVTVDIKISDGSASYSLAFDGQTLLDSSNLGIELGDGTLDGNLAVTGSRTVTHDETWSPVWGGFSEIRNHCNQLEIGLETTDSPRRVLTLEFRAFDDGVGFRYVFPDQENLGDFSITSENTGFEFAGDYESWWIPNDWDNYEYFYFNTPISEVHAGDQQNHDKTSDPLPENNSEVKKDGTNTPLTMKAADDCYLSIHEAALTDYAGMTLTQVSQGTTSFESSLVPRPSGDKVWATTPHASPWRTVQLGRSPGDLVESRLLLNLNEPCKIDDTSWIEPQKYCGVWWELHIGKSKWPNGEDDGVSIGARTENVKRYMDFASEHGIGTVVAEGWNKSYDSDMIYTDSGEHFDHRDAWDYGQSLNPSVSFMAHNETVGYVDRYERQLDDAYSWYGEEVAVNSIKSGYVDEDNVNLHDQTHHHHDQEMVKHYRRSITTAAENELMLNAHEPIKPTGVRRTYPNFMTREGAAGLEYQNFSADGIPPSHTVTTPFTRMLAGPIDHCPGIFDVFYDEYEGGLQADPDCRVQTTRARQLAHYPMILSGLQMVADLVEYYVDGDDLSDVPPEFQFIKDVPVDWDETTVPTASIGEYTAIARRSGTDWWVGVATDENPRTVDVPLEFLDSETTYTATIYADGPDCDFATNPHDVERSRYLVDETTTIKSEMVKGGGQAIRIEPATSDETDSLQWYSGDDITDTVTYQLKAKHSGKYLDVEGGSTDDGATVHQWSDEGQTSAHWIVDELSDERYRLRNENSGKYLDVEGGSIDDGADVHQWSEADVDYQKWEIEHISDDEYRVVNSHSAKVLAVENASVSDGANVHQSEWDDTENQRWVFERV</sequence>
<dbReference type="InterPro" id="IPR000772">
    <property type="entry name" value="Ricin_B_lectin"/>
</dbReference>
<name>A0A4P8WP58_9EURY</name>
<dbReference type="CDD" id="cd00161">
    <property type="entry name" value="beta-trefoil_Ricin-like"/>
    <property type="match status" value="1"/>
</dbReference>
<evidence type="ECO:0000256" key="1">
    <source>
        <dbReference type="SAM" id="MobiDB-lite"/>
    </source>
</evidence>
<feature type="region of interest" description="Disordered" evidence="1">
    <location>
        <begin position="230"/>
        <end position="257"/>
    </location>
</feature>
<gene>
    <name evidence="3" type="ORF">FEJ81_22300</name>
</gene>
<dbReference type="Pfam" id="PF10566">
    <property type="entry name" value="Glyco_hydro_97"/>
    <property type="match status" value="1"/>
</dbReference>
<dbReference type="AlphaFoldDB" id="A0A4P8WP58"/>
<feature type="domain" description="Ricin B lectin" evidence="2">
    <location>
        <begin position="766"/>
        <end position="904"/>
    </location>
</feature>
<dbReference type="Gene3D" id="3.20.20.70">
    <property type="entry name" value="Aldolase class I"/>
    <property type="match status" value="1"/>
</dbReference>
<organism evidence="3 4">
    <name type="scientific">Natrinema versiforme</name>
    <dbReference type="NCBI Taxonomy" id="88724"/>
    <lineage>
        <taxon>Archaea</taxon>
        <taxon>Methanobacteriati</taxon>
        <taxon>Methanobacteriota</taxon>
        <taxon>Stenosarchaea group</taxon>
        <taxon>Halobacteria</taxon>
        <taxon>Halobacteriales</taxon>
        <taxon>Natrialbaceae</taxon>
        <taxon>Natrinema</taxon>
    </lineage>
</organism>
<proteinExistence type="predicted"/>
<dbReference type="GO" id="GO:0016787">
    <property type="term" value="F:hydrolase activity"/>
    <property type="evidence" value="ECO:0007669"/>
    <property type="project" value="UniProtKB-KW"/>
</dbReference>
<keyword evidence="3" id="KW-0614">Plasmid</keyword>
<dbReference type="PANTHER" id="PTHR35803">
    <property type="entry name" value="GLUCAN 1,4-ALPHA-GLUCOSIDASE SUSB-RELATED"/>
    <property type="match status" value="1"/>
</dbReference>
<dbReference type="KEGG" id="nvr:FEJ81_22300"/>
<reference evidence="4" key="1">
    <citation type="submission" date="2019-05" db="EMBL/GenBank/DDBJ databases">
        <title>Genome sequence and methylation pattern of the halophilic Archaeon Natrinema versiforme BOL5-4.</title>
        <authorList>
            <person name="DasSarma P."/>
            <person name="Anton B.P."/>
            <person name="DasSarma S.L."/>
            <person name="Martinez F.L."/>
            <person name="Guzman D."/>
            <person name="Roberts R.J."/>
            <person name="DasSarma S."/>
        </authorList>
    </citation>
    <scope>NUCLEOTIDE SEQUENCE [LARGE SCALE GENOMIC DNA]</scope>
    <source>
        <strain evidence="4">BOL5-4</strain>
        <plasmid evidence="4">pnve414</plasmid>
    </source>
</reference>
<dbReference type="InterPro" id="IPR019563">
    <property type="entry name" value="GH97_catalytic"/>
</dbReference>
<dbReference type="InterPro" id="IPR029486">
    <property type="entry name" value="GH97_N"/>
</dbReference>
<protein>
    <submittedName>
        <fullName evidence="3">Glycoside hydrolase family 97 protein</fullName>
    </submittedName>
</protein>
<dbReference type="PANTHER" id="PTHR35803:SF1">
    <property type="entry name" value="GLUCAN 1,4-ALPHA-GLUCOSIDASE SUSB"/>
    <property type="match status" value="1"/>
</dbReference>
<dbReference type="PROSITE" id="PS50231">
    <property type="entry name" value="RICIN_B_LECTIN"/>
    <property type="match status" value="1"/>
</dbReference>
<dbReference type="InterPro" id="IPR035992">
    <property type="entry name" value="Ricin_B-like_lectins"/>
</dbReference>
<dbReference type="GO" id="GO:0030246">
    <property type="term" value="F:carbohydrate binding"/>
    <property type="evidence" value="ECO:0007669"/>
    <property type="project" value="InterPro"/>
</dbReference>
<geneLocation type="plasmid" evidence="4">
    <name>pnve414</name>
</geneLocation>
<dbReference type="InterPro" id="IPR052720">
    <property type="entry name" value="Glycosyl_hydrolase_97"/>
</dbReference>
<accession>A0A4P8WP58</accession>
<dbReference type="SMART" id="SM00458">
    <property type="entry name" value="RICIN"/>
    <property type="match status" value="1"/>
</dbReference>
<dbReference type="InterPro" id="IPR013785">
    <property type="entry name" value="Aldolase_TIM"/>
</dbReference>
<dbReference type="Pfam" id="PF14509">
    <property type="entry name" value="GH97_C"/>
    <property type="match status" value="1"/>
</dbReference>
<dbReference type="Gene3D" id="2.80.10.50">
    <property type="match status" value="1"/>
</dbReference>
<dbReference type="InterPro" id="IPR014718">
    <property type="entry name" value="GH-type_carb-bd"/>
</dbReference>
<dbReference type="InterPro" id="IPR029483">
    <property type="entry name" value="GH97_C"/>
</dbReference>
<dbReference type="Proteomes" id="UP000302218">
    <property type="component" value="Plasmid pNVE414"/>
</dbReference>
<evidence type="ECO:0000313" key="4">
    <source>
        <dbReference type="Proteomes" id="UP000302218"/>
    </source>
</evidence>